<dbReference type="Pfam" id="PF07690">
    <property type="entry name" value="MFS_1"/>
    <property type="match status" value="1"/>
</dbReference>
<feature type="transmembrane region" description="Helical" evidence="7">
    <location>
        <begin position="223"/>
        <end position="242"/>
    </location>
</feature>
<feature type="transmembrane region" description="Helical" evidence="7">
    <location>
        <begin position="399"/>
        <end position="416"/>
    </location>
</feature>
<dbReference type="Proteomes" id="UP000612585">
    <property type="component" value="Unassembled WGS sequence"/>
</dbReference>
<evidence type="ECO:0000256" key="1">
    <source>
        <dbReference type="ARBA" id="ARBA00004651"/>
    </source>
</evidence>
<evidence type="ECO:0000259" key="8">
    <source>
        <dbReference type="PROSITE" id="PS50850"/>
    </source>
</evidence>
<feature type="transmembrane region" description="Helical" evidence="7">
    <location>
        <begin position="103"/>
        <end position="122"/>
    </location>
</feature>
<evidence type="ECO:0000313" key="9">
    <source>
        <dbReference type="EMBL" id="GIJ63629.1"/>
    </source>
</evidence>
<proteinExistence type="predicted"/>
<dbReference type="SUPFAM" id="SSF103473">
    <property type="entry name" value="MFS general substrate transporter"/>
    <property type="match status" value="1"/>
</dbReference>
<feature type="transmembrane region" description="Helical" evidence="7">
    <location>
        <begin position="328"/>
        <end position="347"/>
    </location>
</feature>
<keyword evidence="3" id="KW-1003">Cell membrane</keyword>
<feature type="transmembrane region" description="Helical" evidence="7">
    <location>
        <begin position="161"/>
        <end position="182"/>
    </location>
</feature>
<keyword evidence="4 7" id="KW-0812">Transmembrane</keyword>
<evidence type="ECO:0000256" key="7">
    <source>
        <dbReference type="SAM" id="Phobius"/>
    </source>
</evidence>
<feature type="transmembrane region" description="Helical" evidence="7">
    <location>
        <begin position="194"/>
        <end position="217"/>
    </location>
</feature>
<dbReference type="GO" id="GO:0005886">
    <property type="term" value="C:plasma membrane"/>
    <property type="evidence" value="ECO:0007669"/>
    <property type="project" value="UniProtKB-SubCell"/>
</dbReference>
<reference evidence="9" key="1">
    <citation type="submission" date="2021-01" db="EMBL/GenBank/DDBJ databases">
        <title>Whole genome shotgun sequence of Virgisporangium aurantiacum NBRC 16421.</title>
        <authorList>
            <person name="Komaki H."/>
            <person name="Tamura T."/>
        </authorList>
    </citation>
    <scope>NUCLEOTIDE SEQUENCE</scope>
    <source>
        <strain evidence="9">NBRC 16421</strain>
    </source>
</reference>
<dbReference type="AlphaFoldDB" id="A0A8J3ZGU7"/>
<evidence type="ECO:0000256" key="3">
    <source>
        <dbReference type="ARBA" id="ARBA00022475"/>
    </source>
</evidence>
<name>A0A8J3ZGU7_9ACTN</name>
<feature type="transmembrane region" description="Helical" evidence="7">
    <location>
        <begin position="7"/>
        <end position="30"/>
    </location>
</feature>
<keyword evidence="10" id="KW-1185">Reference proteome</keyword>
<evidence type="ECO:0000256" key="4">
    <source>
        <dbReference type="ARBA" id="ARBA00022692"/>
    </source>
</evidence>
<dbReference type="Gene3D" id="1.20.1250.20">
    <property type="entry name" value="MFS general substrate transporter like domains"/>
    <property type="match status" value="1"/>
</dbReference>
<dbReference type="PROSITE" id="PS50850">
    <property type="entry name" value="MFS"/>
    <property type="match status" value="1"/>
</dbReference>
<evidence type="ECO:0000313" key="10">
    <source>
        <dbReference type="Proteomes" id="UP000612585"/>
    </source>
</evidence>
<keyword evidence="6 7" id="KW-0472">Membrane</keyword>
<gene>
    <name evidence="9" type="ORF">Vau01_111450</name>
</gene>
<sequence>MFRRMWWTVIALCAAQFVLILDVVIINVAIPVIRSDLGLLDSRVSLTGTAYTLTFGSLLVVAGRAGDRLGRRALLLGGLALFVLASLLAGLSQVDWQLFTARALQGTGAALVSANALAAITASLPEGAERNRALGLWAAVGSAGAIAGQLVGGAVTEFLGWRWIFLINVPIGAAVVVALAVLMRRDADPVRRPLAFGASALLTGGLVSGVLALTWLAEDGVRTRAGLAALIAAVLLGTFVHAERRSAEPLLRLALLRLPGVRTANVTLLLNAGALGATMFFATLYLQVVLGHSAFAVGLAFAPITVVVLVISPRVAALTGRVGVRRPLTAGLVLLVAGALLLARAPVGGSYWADVLPGMLLLALGSALAFAPTFIAASIGVGPDDHGASSGLINSAQEIGAALGLATLALVANWATGPGAGPGALATGYRAGLIGAAACFALAAVVAATTPASLGKTREGAHT</sequence>
<keyword evidence="2" id="KW-0813">Transport</keyword>
<keyword evidence="5 7" id="KW-1133">Transmembrane helix</keyword>
<comment type="subcellular location">
    <subcellularLocation>
        <location evidence="1">Cell membrane</location>
        <topology evidence="1">Multi-pass membrane protein</topology>
    </subcellularLocation>
</comment>
<accession>A0A8J3ZGU7</accession>
<feature type="transmembrane region" description="Helical" evidence="7">
    <location>
        <begin position="263"/>
        <end position="288"/>
    </location>
</feature>
<dbReference type="CDD" id="cd17321">
    <property type="entry name" value="MFS_MMR_MDR_like"/>
    <property type="match status" value="1"/>
</dbReference>
<dbReference type="InterPro" id="IPR011701">
    <property type="entry name" value="MFS"/>
</dbReference>
<dbReference type="GO" id="GO:0022857">
    <property type="term" value="F:transmembrane transporter activity"/>
    <property type="evidence" value="ECO:0007669"/>
    <property type="project" value="InterPro"/>
</dbReference>
<feature type="transmembrane region" description="Helical" evidence="7">
    <location>
        <begin position="359"/>
        <end position="379"/>
    </location>
</feature>
<dbReference type="PANTHER" id="PTHR42718:SF46">
    <property type="entry name" value="BLR6921 PROTEIN"/>
    <property type="match status" value="1"/>
</dbReference>
<feature type="transmembrane region" description="Helical" evidence="7">
    <location>
        <begin position="294"/>
        <end position="316"/>
    </location>
</feature>
<feature type="transmembrane region" description="Helical" evidence="7">
    <location>
        <begin position="428"/>
        <end position="448"/>
    </location>
</feature>
<evidence type="ECO:0000256" key="6">
    <source>
        <dbReference type="ARBA" id="ARBA00023136"/>
    </source>
</evidence>
<comment type="caution">
    <text evidence="9">The sequence shown here is derived from an EMBL/GenBank/DDBJ whole genome shotgun (WGS) entry which is preliminary data.</text>
</comment>
<protein>
    <submittedName>
        <fullName evidence="9">MFS transporter</fullName>
    </submittedName>
</protein>
<organism evidence="9 10">
    <name type="scientific">Virgisporangium aurantiacum</name>
    <dbReference type="NCBI Taxonomy" id="175570"/>
    <lineage>
        <taxon>Bacteria</taxon>
        <taxon>Bacillati</taxon>
        <taxon>Actinomycetota</taxon>
        <taxon>Actinomycetes</taxon>
        <taxon>Micromonosporales</taxon>
        <taxon>Micromonosporaceae</taxon>
        <taxon>Virgisporangium</taxon>
    </lineage>
</organism>
<dbReference type="PANTHER" id="PTHR42718">
    <property type="entry name" value="MAJOR FACILITATOR SUPERFAMILY MULTIDRUG TRANSPORTER MFSC"/>
    <property type="match status" value="1"/>
</dbReference>
<dbReference type="InterPro" id="IPR036259">
    <property type="entry name" value="MFS_trans_sf"/>
</dbReference>
<dbReference type="RefSeq" id="WP_204010616.1">
    <property type="nucleotide sequence ID" value="NZ_BOPG01000100.1"/>
</dbReference>
<dbReference type="EMBL" id="BOPG01000100">
    <property type="protein sequence ID" value="GIJ63629.1"/>
    <property type="molecule type" value="Genomic_DNA"/>
</dbReference>
<feature type="transmembrane region" description="Helical" evidence="7">
    <location>
        <begin position="134"/>
        <end position="155"/>
    </location>
</feature>
<feature type="transmembrane region" description="Helical" evidence="7">
    <location>
        <begin position="42"/>
        <end position="61"/>
    </location>
</feature>
<evidence type="ECO:0000256" key="5">
    <source>
        <dbReference type="ARBA" id="ARBA00022989"/>
    </source>
</evidence>
<dbReference type="PRINTS" id="PR01036">
    <property type="entry name" value="TCRTETB"/>
</dbReference>
<evidence type="ECO:0000256" key="2">
    <source>
        <dbReference type="ARBA" id="ARBA00022448"/>
    </source>
</evidence>
<dbReference type="Gene3D" id="1.20.1720.10">
    <property type="entry name" value="Multidrug resistance protein D"/>
    <property type="match status" value="1"/>
</dbReference>
<feature type="transmembrane region" description="Helical" evidence="7">
    <location>
        <begin position="73"/>
        <end position="91"/>
    </location>
</feature>
<dbReference type="InterPro" id="IPR020846">
    <property type="entry name" value="MFS_dom"/>
</dbReference>
<feature type="domain" description="Major facilitator superfamily (MFS) profile" evidence="8">
    <location>
        <begin position="8"/>
        <end position="454"/>
    </location>
</feature>